<evidence type="ECO:0000256" key="1">
    <source>
        <dbReference type="ARBA" id="ARBA00004377"/>
    </source>
</evidence>
<comment type="similarity">
    <text evidence="2">Belongs to the GSP L family.</text>
</comment>
<dbReference type="InterPro" id="IPR025691">
    <property type="entry name" value="GspL_pp_dom"/>
</dbReference>
<dbReference type="HOGENOM" id="CLU_041016_0_0_6"/>
<feature type="transmembrane region" description="Helical" evidence="10">
    <location>
        <begin position="248"/>
        <end position="269"/>
    </location>
</feature>
<evidence type="ECO:0000256" key="9">
    <source>
        <dbReference type="ARBA" id="ARBA00023136"/>
    </source>
</evidence>
<protein>
    <submittedName>
        <fullName evidence="13">General secretion pathway protein L</fullName>
    </submittedName>
</protein>
<dbReference type="SUPFAM" id="SSF53067">
    <property type="entry name" value="Actin-like ATPase domain"/>
    <property type="match status" value="2"/>
</dbReference>
<dbReference type="InterPro" id="IPR024230">
    <property type="entry name" value="GspL_cyto_dom"/>
</dbReference>
<dbReference type="PATRIC" id="fig|360102.15.peg.3478"/>
<dbReference type="Gene3D" id="3.30.420.370">
    <property type="match status" value="1"/>
</dbReference>
<evidence type="ECO:0000313" key="14">
    <source>
        <dbReference type="Proteomes" id="UP000001971"/>
    </source>
</evidence>
<feature type="domain" description="GspL periplasmic" evidence="12">
    <location>
        <begin position="245"/>
        <end position="395"/>
    </location>
</feature>
<keyword evidence="4" id="KW-1003">Cell membrane</keyword>
<feature type="domain" description="GspL cytoplasmic actin-ATPase-like" evidence="11">
    <location>
        <begin position="14"/>
        <end position="238"/>
    </location>
</feature>
<keyword evidence="5" id="KW-0997">Cell inner membrane</keyword>
<evidence type="ECO:0000256" key="7">
    <source>
        <dbReference type="ARBA" id="ARBA00022927"/>
    </source>
</evidence>
<dbReference type="AlphaFoldDB" id="A0A0E1NYM4"/>
<dbReference type="GO" id="GO:0015628">
    <property type="term" value="P:protein secretion by the type II secretion system"/>
    <property type="evidence" value="ECO:0007669"/>
    <property type="project" value="InterPro"/>
</dbReference>
<evidence type="ECO:0000256" key="10">
    <source>
        <dbReference type="SAM" id="Phobius"/>
    </source>
</evidence>
<dbReference type="GO" id="GO:0009276">
    <property type="term" value="C:Gram-negative-bacterium-type cell wall"/>
    <property type="evidence" value="ECO:0007669"/>
    <property type="project" value="InterPro"/>
</dbReference>
<keyword evidence="9 10" id="KW-0472">Membrane</keyword>
<evidence type="ECO:0000259" key="11">
    <source>
        <dbReference type="Pfam" id="PF05134"/>
    </source>
</evidence>
<evidence type="ECO:0000259" key="12">
    <source>
        <dbReference type="Pfam" id="PF12693"/>
    </source>
</evidence>
<dbReference type="EMBL" id="CP000308">
    <property type="protein sequence ID" value="ABG12429.1"/>
    <property type="molecule type" value="Genomic_DNA"/>
</dbReference>
<gene>
    <name evidence="13" type="ordered locus">YPA_0461</name>
</gene>
<name>A0A0E1NYM4_YERPA</name>
<dbReference type="RefSeq" id="WP_002209858.1">
    <property type="nucleotide sequence ID" value="NC_008150.1"/>
</dbReference>
<proteinExistence type="inferred from homology"/>
<dbReference type="Gene3D" id="3.30.420.380">
    <property type="match status" value="1"/>
</dbReference>
<keyword evidence="3" id="KW-0813">Transport</keyword>
<evidence type="ECO:0000256" key="8">
    <source>
        <dbReference type="ARBA" id="ARBA00022989"/>
    </source>
</evidence>
<evidence type="ECO:0000256" key="3">
    <source>
        <dbReference type="ARBA" id="ARBA00022448"/>
    </source>
</evidence>
<dbReference type="Pfam" id="PF12693">
    <property type="entry name" value="GspL_C"/>
    <property type="match status" value="1"/>
</dbReference>
<dbReference type="CDD" id="cd24017">
    <property type="entry name" value="ASKHA_T2SSL_N"/>
    <property type="match status" value="1"/>
</dbReference>
<keyword evidence="8 10" id="KW-1133">Transmembrane helix</keyword>
<dbReference type="InterPro" id="IPR007812">
    <property type="entry name" value="T2SS_protein-GspL"/>
</dbReference>
<dbReference type="GO" id="GO:0015627">
    <property type="term" value="C:type II protein secretion system complex"/>
    <property type="evidence" value="ECO:0007669"/>
    <property type="project" value="InterPro"/>
</dbReference>
<dbReference type="KEGG" id="ypa:YPA_0461"/>
<dbReference type="GO" id="GO:0005886">
    <property type="term" value="C:plasma membrane"/>
    <property type="evidence" value="ECO:0007669"/>
    <property type="project" value="UniProtKB-SubCell"/>
</dbReference>
<keyword evidence="7" id="KW-0653">Protein transport</keyword>
<evidence type="ECO:0000256" key="6">
    <source>
        <dbReference type="ARBA" id="ARBA00022692"/>
    </source>
</evidence>
<dbReference type="GeneID" id="57973827"/>
<evidence type="ECO:0000256" key="2">
    <source>
        <dbReference type="ARBA" id="ARBA00005318"/>
    </source>
</evidence>
<dbReference type="InterPro" id="IPR043129">
    <property type="entry name" value="ATPase_NBD"/>
</dbReference>
<dbReference type="NCBIfam" id="TIGR01709">
    <property type="entry name" value="typeII_sec_gspL"/>
    <property type="match status" value="1"/>
</dbReference>
<dbReference type="Pfam" id="PF05134">
    <property type="entry name" value="T2SSL"/>
    <property type="match status" value="1"/>
</dbReference>
<organism evidence="13 14">
    <name type="scientific">Yersinia pestis bv. Antiqua (strain Antiqua)</name>
    <dbReference type="NCBI Taxonomy" id="360102"/>
    <lineage>
        <taxon>Bacteria</taxon>
        <taxon>Pseudomonadati</taxon>
        <taxon>Pseudomonadota</taxon>
        <taxon>Gammaproteobacteria</taxon>
        <taxon>Enterobacterales</taxon>
        <taxon>Yersiniaceae</taxon>
        <taxon>Yersinia</taxon>
    </lineage>
</organism>
<dbReference type="Proteomes" id="UP000001971">
    <property type="component" value="Chromosome"/>
</dbReference>
<evidence type="ECO:0000256" key="5">
    <source>
        <dbReference type="ARBA" id="ARBA00022519"/>
    </source>
</evidence>
<accession>A0A0E1NYM4</accession>
<reference evidence="13 14" key="1">
    <citation type="journal article" date="2006" name="J. Bacteriol.">
        <title>Complete genome sequence of Yersinia pestis strains Antiqua and Nepal516: evidence of gene reduction in an emerging pathogen.</title>
        <authorList>
            <person name="Chain P.S."/>
            <person name="Hu P."/>
            <person name="Malfatti S.A."/>
            <person name="Radnedge L."/>
            <person name="Larimer F."/>
            <person name="Vergez L.M."/>
            <person name="Worsham P."/>
            <person name="Chu M.C."/>
            <person name="Andersen G.L."/>
        </authorList>
    </citation>
    <scope>NUCLEOTIDE SEQUENCE [LARGE SCALE GENOMIC DNA]</scope>
    <source>
        <strain evidence="13 14">Antiqua</strain>
    </source>
</reference>
<evidence type="ECO:0000256" key="4">
    <source>
        <dbReference type="ARBA" id="ARBA00022475"/>
    </source>
</evidence>
<sequence length="396" mass="45272">MSNIIDDVKLTFTLLIRLGETEFEPIYWYVESQGKKLVRHGKINGVAELKNITLYANNVVKILVPANKIIFRSLSIKKNEVMNNIKSIAFSIEQSISSDIDNFHIVILDQDKDFCHVAAIEHELMNRWLFWLNINGISACCIMPDAFALPFFNSEWSVIKIESNWLVRNNEMSGFLVNSSVLENILMLAEPTIKVNTFSPTDIKWGNWQSLDYSDPVLIMAKTVSGNHVNLLSGKYKYAERIIVNNSVFLRVASWFFLLFLVMSLNGWYQGYKIVRDTGALSKVAQDFYADFLPPAYHGGDVNTSFNKYISDLDLKKNNVSFIKLLNAVSYYTADENVDVRSFNFNYSDGEISFDIEGDDDLINEMLNDKTNLFNARVEVIRSGEDKYNIKLSSQP</sequence>
<keyword evidence="6 10" id="KW-0812">Transmembrane</keyword>
<comment type="subcellular location">
    <subcellularLocation>
        <location evidence="1">Cell inner membrane</location>
        <topology evidence="1">Single-pass membrane protein</topology>
    </subcellularLocation>
</comment>
<evidence type="ECO:0000313" key="13">
    <source>
        <dbReference type="EMBL" id="ABG12429.1"/>
    </source>
</evidence>